<dbReference type="PANTHER" id="PTHR38116">
    <property type="entry name" value="CHROMOSOME 7, WHOLE GENOME SHOTGUN SEQUENCE"/>
    <property type="match status" value="1"/>
</dbReference>
<proteinExistence type="predicted"/>
<accession>A0A139IE51</accession>
<dbReference type="Pfam" id="PF11905">
    <property type="entry name" value="DUF3425"/>
    <property type="match status" value="1"/>
</dbReference>
<protein>
    <recommendedName>
        <fullName evidence="4">BZIP domain-containing protein</fullName>
    </recommendedName>
</protein>
<feature type="compositionally biased region" description="Low complexity" evidence="1">
    <location>
        <begin position="104"/>
        <end position="115"/>
    </location>
</feature>
<feature type="compositionally biased region" description="Acidic residues" evidence="1">
    <location>
        <begin position="85"/>
        <end position="101"/>
    </location>
</feature>
<evidence type="ECO:0000313" key="2">
    <source>
        <dbReference type="EMBL" id="KXT13000.1"/>
    </source>
</evidence>
<feature type="compositionally biased region" description="Low complexity" evidence="1">
    <location>
        <begin position="12"/>
        <end position="27"/>
    </location>
</feature>
<feature type="compositionally biased region" description="Polar residues" evidence="1">
    <location>
        <begin position="159"/>
        <end position="174"/>
    </location>
</feature>
<reference evidence="2 3" key="1">
    <citation type="submission" date="2015-07" db="EMBL/GenBank/DDBJ databases">
        <title>Comparative genomics of the Sigatoka disease complex on banana suggests a link between parallel evolutionary changes in Pseudocercospora fijiensis and Pseudocercospora eumusae and increased virulence on the banana host.</title>
        <authorList>
            <person name="Chang T.-C."/>
            <person name="Salvucci A."/>
            <person name="Crous P.W."/>
            <person name="Stergiopoulos I."/>
        </authorList>
    </citation>
    <scope>NUCLEOTIDE SEQUENCE [LARGE SCALE GENOMIC DNA]</scope>
    <source>
        <strain evidence="2 3">CBS 116634</strain>
    </source>
</reference>
<dbReference type="EMBL" id="LFZO01000133">
    <property type="protein sequence ID" value="KXT13000.1"/>
    <property type="molecule type" value="Genomic_DNA"/>
</dbReference>
<comment type="caution">
    <text evidence="2">The sequence shown here is derived from an EMBL/GenBank/DDBJ whole genome shotgun (WGS) entry which is preliminary data.</text>
</comment>
<feature type="region of interest" description="Disordered" evidence="1">
    <location>
        <begin position="1"/>
        <end position="124"/>
    </location>
</feature>
<evidence type="ECO:0000313" key="3">
    <source>
        <dbReference type="Proteomes" id="UP000073492"/>
    </source>
</evidence>
<feature type="compositionally biased region" description="Basic and acidic residues" evidence="1">
    <location>
        <begin position="62"/>
        <end position="71"/>
    </location>
</feature>
<dbReference type="AlphaFoldDB" id="A0A139IE51"/>
<gene>
    <name evidence="2" type="ORF">AC579_3169</name>
</gene>
<dbReference type="Proteomes" id="UP000073492">
    <property type="component" value="Unassembled WGS sequence"/>
</dbReference>
<dbReference type="STRING" id="113226.A0A139IE51"/>
<feature type="region of interest" description="Disordered" evidence="1">
    <location>
        <begin position="159"/>
        <end position="181"/>
    </location>
</feature>
<dbReference type="OrthoDB" id="2245989at2759"/>
<dbReference type="PANTHER" id="PTHR38116:SF1">
    <property type="entry name" value="BZIP DOMAIN-CONTAINING PROTEIN"/>
    <property type="match status" value="1"/>
</dbReference>
<evidence type="ECO:0008006" key="4">
    <source>
        <dbReference type="Google" id="ProtNLM"/>
    </source>
</evidence>
<sequence>MTARHMHHNMDDSTTSSPSDRSSSDPSYRICTVTNENWRGKNDPTERRRIQNRINQRAFRQRQREGSDKKQYKPRHSSSEPSSQYDEDELDSPYSVDEEPEQYASESETSATPTTNQPNGMVDSSGRVWDELAQLINRNLMAAASANAQRLEIAQHTLQSASSTLTPRPTSSGIPATLQPLPPQHQVPHDPIIDIIPHPRLRFNVLRAIAAQQIDAAAFSRDLRASGAMENLQGQWQRGGLVVWSSPELLASWELSAAFVLKWSFLLQGCEDFLQATNAWRSRRGERLFPQSLGNTR</sequence>
<dbReference type="CDD" id="cd14688">
    <property type="entry name" value="bZIP_YAP"/>
    <property type="match status" value="1"/>
</dbReference>
<dbReference type="InterPro" id="IPR021833">
    <property type="entry name" value="DUF3425"/>
</dbReference>
<name>A0A139IE51_9PEZI</name>
<keyword evidence="3" id="KW-1185">Reference proteome</keyword>
<evidence type="ECO:0000256" key="1">
    <source>
        <dbReference type="SAM" id="MobiDB-lite"/>
    </source>
</evidence>
<organism evidence="2 3">
    <name type="scientific">Pseudocercospora musae</name>
    <dbReference type="NCBI Taxonomy" id="113226"/>
    <lineage>
        <taxon>Eukaryota</taxon>
        <taxon>Fungi</taxon>
        <taxon>Dikarya</taxon>
        <taxon>Ascomycota</taxon>
        <taxon>Pezizomycotina</taxon>
        <taxon>Dothideomycetes</taxon>
        <taxon>Dothideomycetidae</taxon>
        <taxon>Mycosphaerellales</taxon>
        <taxon>Mycosphaerellaceae</taxon>
        <taxon>Pseudocercospora</taxon>
    </lineage>
</organism>
<feature type="compositionally biased region" description="Basic and acidic residues" evidence="1">
    <location>
        <begin position="38"/>
        <end position="49"/>
    </location>
</feature>